<sequence>MVFLVVFPGSLTRFVTRRFKNRSILVMLFLQFLKNESMYCIASCCRRFGKSSIKQALSSWAFTTSPEGLNCNCWFFFNILRRILQIILREKAFNECRSCNQALKGCIRKSILRRVM</sequence>
<dbReference type="EMBL" id="CAMPGE010021767">
    <property type="protein sequence ID" value="CAI2379890.1"/>
    <property type="molecule type" value="Genomic_DNA"/>
</dbReference>
<evidence type="ECO:0000313" key="2">
    <source>
        <dbReference type="Proteomes" id="UP001295684"/>
    </source>
</evidence>
<reference evidence="1" key="1">
    <citation type="submission" date="2023-07" db="EMBL/GenBank/DDBJ databases">
        <authorList>
            <consortium name="AG Swart"/>
            <person name="Singh M."/>
            <person name="Singh A."/>
            <person name="Seah K."/>
            <person name="Emmerich C."/>
        </authorList>
    </citation>
    <scope>NUCLEOTIDE SEQUENCE</scope>
    <source>
        <strain evidence="1">DP1</strain>
    </source>
</reference>
<proteinExistence type="predicted"/>
<gene>
    <name evidence="1" type="ORF">ECRASSUSDP1_LOCUS21310</name>
</gene>
<dbReference type="AlphaFoldDB" id="A0AAD1XVM6"/>
<evidence type="ECO:0000313" key="1">
    <source>
        <dbReference type="EMBL" id="CAI2379890.1"/>
    </source>
</evidence>
<dbReference type="Proteomes" id="UP001295684">
    <property type="component" value="Unassembled WGS sequence"/>
</dbReference>
<protein>
    <submittedName>
        <fullName evidence="1">Uncharacterized protein</fullName>
    </submittedName>
</protein>
<name>A0AAD1XVM6_EUPCR</name>
<organism evidence="1 2">
    <name type="scientific">Euplotes crassus</name>
    <dbReference type="NCBI Taxonomy" id="5936"/>
    <lineage>
        <taxon>Eukaryota</taxon>
        <taxon>Sar</taxon>
        <taxon>Alveolata</taxon>
        <taxon>Ciliophora</taxon>
        <taxon>Intramacronucleata</taxon>
        <taxon>Spirotrichea</taxon>
        <taxon>Hypotrichia</taxon>
        <taxon>Euplotida</taxon>
        <taxon>Euplotidae</taxon>
        <taxon>Moneuplotes</taxon>
    </lineage>
</organism>
<comment type="caution">
    <text evidence="1">The sequence shown here is derived from an EMBL/GenBank/DDBJ whole genome shotgun (WGS) entry which is preliminary data.</text>
</comment>
<accession>A0AAD1XVM6</accession>
<keyword evidence="2" id="KW-1185">Reference proteome</keyword>